<evidence type="ECO:0000256" key="1">
    <source>
        <dbReference type="SAM" id="MobiDB-lite"/>
    </source>
</evidence>
<evidence type="ECO:0000313" key="4">
    <source>
        <dbReference type="Proteomes" id="UP000663828"/>
    </source>
</evidence>
<dbReference type="AlphaFoldDB" id="A0A816F1P3"/>
<gene>
    <name evidence="2" type="ORF">XAT740_LOCUS56073</name>
    <name evidence="3" type="ORF">XAT740_LOCUS56124</name>
</gene>
<protein>
    <submittedName>
        <fullName evidence="3">Uncharacterized protein</fullName>
    </submittedName>
</protein>
<dbReference type="EMBL" id="CAJNOR010010842">
    <property type="protein sequence ID" value="CAF1657083.1"/>
    <property type="molecule type" value="Genomic_DNA"/>
</dbReference>
<sequence>EHNYRRDSTSTQALLDDNDQGSTISKLDDLKNLIQQTTIYPSDDSGLAASPQIDDR</sequence>
<feature type="non-terminal residue" evidence="3">
    <location>
        <position position="1"/>
    </location>
</feature>
<comment type="caution">
    <text evidence="3">The sequence shown here is derived from an EMBL/GenBank/DDBJ whole genome shotgun (WGS) entry which is preliminary data.</text>
</comment>
<name>A0A816F1P3_ADIRI</name>
<proteinExistence type="predicted"/>
<feature type="region of interest" description="Disordered" evidence="1">
    <location>
        <begin position="1"/>
        <end position="24"/>
    </location>
</feature>
<evidence type="ECO:0000313" key="3">
    <source>
        <dbReference type="EMBL" id="CAF1657083.1"/>
    </source>
</evidence>
<organism evidence="3 4">
    <name type="scientific">Adineta ricciae</name>
    <name type="common">Rotifer</name>
    <dbReference type="NCBI Taxonomy" id="249248"/>
    <lineage>
        <taxon>Eukaryota</taxon>
        <taxon>Metazoa</taxon>
        <taxon>Spiralia</taxon>
        <taxon>Gnathifera</taxon>
        <taxon>Rotifera</taxon>
        <taxon>Eurotatoria</taxon>
        <taxon>Bdelloidea</taxon>
        <taxon>Adinetida</taxon>
        <taxon>Adinetidae</taxon>
        <taxon>Adineta</taxon>
    </lineage>
</organism>
<dbReference type="EMBL" id="CAJNOR010010808">
    <property type="protein sequence ID" value="CAF1656815.1"/>
    <property type="molecule type" value="Genomic_DNA"/>
</dbReference>
<evidence type="ECO:0000313" key="2">
    <source>
        <dbReference type="EMBL" id="CAF1656815.1"/>
    </source>
</evidence>
<keyword evidence="4" id="KW-1185">Reference proteome</keyword>
<reference evidence="3" key="1">
    <citation type="submission" date="2021-02" db="EMBL/GenBank/DDBJ databases">
        <authorList>
            <person name="Nowell W R."/>
        </authorList>
    </citation>
    <scope>NUCLEOTIDE SEQUENCE</scope>
</reference>
<accession>A0A816F1P3</accession>
<dbReference type="Proteomes" id="UP000663828">
    <property type="component" value="Unassembled WGS sequence"/>
</dbReference>